<dbReference type="InterPro" id="IPR055170">
    <property type="entry name" value="GFO_IDH_MocA-like_dom"/>
</dbReference>
<dbReference type="InterPro" id="IPR000683">
    <property type="entry name" value="Gfo/Idh/MocA-like_OxRdtase_N"/>
</dbReference>
<evidence type="ECO:0000313" key="5">
    <source>
        <dbReference type="Proteomes" id="UP001152519"/>
    </source>
</evidence>
<name>A0A9W4GUL5_9ACTN</name>
<dbReference type="EMBL" id="CAJSLV010000091">
    <property type="protein sequence ID" value="CAG6397646.1"/>
    <property type="molecule type" value="Genomic_DNA"/>
</dbReference>
<dbReference type="Pfam" id="PF01408">
    <property type="entry name" value="GFO_IDH_MocA"/>
    <property type="match status" value="1"/>
</dbReference>
<organism evidence="4 5">
    <name type="scientific">Actinacidiphila cocklensis</name>
    <dbReference type="NCBI Taxonomy" id="887465"/>
    <lineage>
        <taxon>Bacteria</taxon>
        <taxon>Bacillati</taxon>
        <taxon>Actinomycetota</taxon>
        <taxon>Actinomycetes</taxon>
        <taxon>Kitasatosporales</taxon>
        <taxon>Streptomycetaceae</taxon>
        <taxon>Actinacidiphila</taxon>
    </lineage>
</organism>
<feature type="domain" description="Gfo/Idh/MocA-like oxidoreductase N-terminal" evidence="2">
    <location>
        <begin position="23"/>
        <end position="143"/>
    </location>
</feature>
<proteinExistence type="predicted"/>
<accession>A0A9W4GUL5</accession>
<dbReference type="Gene3D" id="3.40.50.720">
    <property type="entry name" value="NAD(P)-binding Rossmann-like Domain"/>
    <property type="match status" value="1"/>
</dbReference>
<reference evidence="4" key="1">
    <citation type="submission" date="2021-05" db="EMBL/GenBank/DDBJ databases">
        <authorList>
            <person name="Arsene-Ploetze F."/>
        </authorList>
    </citation>
    <scope>NUCLEOTIDE SEQUENCE</scope>
    <source>
        <strain evidence="4">DSM 42138</strain>
    </source>
</reference>
<gene>
    <name evidence="4" type="ORF">SCOCK_590020</name>
</gene>
<feature type="domain" description="GFO/IDH/MocA-like oxidoreductase" evidence="3">
    <location>
        <begin position="153"/>
        <end position="282"/>
    </location>
</feature>
<dbReference type="Proteomes" id="UP001152519">
    <property type="component" value="Unassembled WGS sequence"/>
</dbReference>
<dbReference type="PANTHER" id="PTHR43818">
    <property type="entry name" value="BCDNA.GH03377"/>
    <property type="match status" value="1"/>
</dbReference>
<comment type="caution">
    <text evidence="4">The sequence shown here is derived from an EMBL/GenBank/DDBJ whole genome shotgun (WGS) entry which is preliminary data.</text>
</comment>
<dbReference type="AlphaFoldDB" id="A0A9W4GUL5"/>
<dbReference type="GO" id="GO:0000166">
    <property type="term" value="F:nucleotide binding"/>
    <property type="evidence" value="ECO:0007669"/>
    <property type="project" value="InterPro"/>
</dbReference>
<evidence type="ECO:0000259" key="3">
    <source>
        <dbReference type="Pfam" id="PF22725"/>
    </source>
</evidence>
<dbReference type="InterPro" id="IPR050463">
    <property type="entry name" value="Gfo/Idh/MocA_oxidrdct_glycsds"/>
</dbReference>
<keyword evidence="5" id="KW-1185">Reference proteome</keyword>
<protein>
    <submittedName>
        <fullName evidence="4">Oxidoreductase</fullName>
    </submittedName>
</protein>
<dbReference type="PANTHER" id="PTHR43818:SF11">
    <property type="entry name" value="BCDNA.GH03377"/>
    <property type="match status" value="1"/>
</dbReference>
<dbReference type="InterPro" id="IPR036291">
    <property type="entry name" value="NAD(P)-bd_dom_sf"/>
</dbReference>
<dbReference type="Pfam" id="PF22725">
    <property type="entry name" value="GFO_IDH_MocA_C3"/>
    <property type="match status" value="1"/>
</dbReference>
<sequence>MTGMNAMNALSRTPAAPGREPVRVVLAGGRGHGAWHLANLRRLAARGIVRLAGVCDVQPLEAAELTRLGRPEQGTDLGELIERTGARAAIVCTPIHTHTDLALTAAARGADILLEKPPAPSLAEYRRLLTGLDGTDRACQIGFQSLGSHAVTSVRTLIEDGAVGEVRGIGAAGNWVREEHYFTRAAWSGHRRLAGTDVVDGVLTNPLAHAVATALHLDGSSREQDVAEIGTELYRANDIESDDTSCVRIRTSRGTRIVVAATLCAAEAAEPYVVVHGSRGRITLWYKQDRVLLQRAGHGPEERVHGRTDLLENLLAHRADGTGLLVPPQVTGAFMRVVEAVRTAPDPQPVPGSLWYAIAGERSHRRVVDGVDDLVAEAAERLATFSELGAPWAATARRTAVHR</sequence>
<dbReference type="SUPFAM" id="SSF55347">
    <property type="entry name" value="Glyceraldehyde-3-phosphate dehydrogenase-like, C-terminal domain"/>
    <property type="match status" value="1"/>
</dbReference>
<dbReference type="GO" id="GO:0016491">
    <property type="term" value="F:oxidoreductase activity"/>
    <property type="evidence" value="ECO:0007669"/>
    <property type="project" value="UniProtKB-KW"/>
</dbReference>
<evidence type="ECO:0000256" key="1">
    <source>
        <dbReference type="ARBA" id="ARBA00023002"/>
    </source>
</evidence>
<dbReference type="SUPFAM" id="SSF51735">
    <property type="entry name" value="NAD(P)-binding Rossmann-fold domains"/>
    <property type="match status" value="1"/>
</dbReference>
<dbReference type="Gene3D" id="3.30.360.10">
    <property type="entry name" value="Dihydrodipicolinate Reductase, domain 2"/>
    <property type="match status" value="1"/>
</dbReference>
<evidence type="ECO:0000259" key="2">
    <source>
        <dbReference type="Pfam" id="PF01408"/>
    </source>
</evidence>
<keyword evidence="1" id="KW-0560">Oxidoreductase</keyword>
<evidence type="ECO:0000313" key="4">
    <source>
        <dbReference type="EMBL" id="CAG6397646.1"/>
    </source>
</evidence>